<dbReference type="InParanoid" id="A0A2P5HTR1"/>
<dbReference type="Gene3D" id="3.30.1490.40">
    <property type="match status" value="1"/>
</dbReference>
<feature type="compositionally biased region" description="Gly residues" evidence="1">
    <location>
        <begin position="139"/>
        <end position="164"/>
    </location>
</feature>
<feature type="region of interest" description="Disordered" evidence="1">
    <location>
        <begin position="445"/>
        <end position="464"/>
    </location>
</feature>
<dbReference type="OrthoDB" id="331341at2759"/>
<dbReference type="EMBL" id="MAVT02000759">
    <property type="protein sequence ID" value="POS73649.1"/>
    <property type="molecule type" value="Genomic_DNA"/>
</dbReference>
<dbReference type="InterPro" id="IPR035445">
    <property type="entry name" value="GYF-like_dom_sf"/>
</dbReference>
<feature type="compositionally biased region" description="Basic and acidic residues" evidence="1">
    <location>
        <begin position="376"/>
        <end position="396"/>
    </location>
</feature>
<name>A0A2P5HTR1_DIAHE</name>
<accession>A0A2P5HTR1</accession>
<feature type="compositionally biased region" description="Basic and acidic residues" evidence="1">
    <location>
        <begin position="123"/>
        <end position="138"/>
    </location>
</feature>
<dbReference type="SUPFAM" id="SSF55277">
    <property type="entry name" value="GYF domain"/>
    <property type="match status" value="1"/>
</dbReference>
<reference evidence="3" key="1">
    <citation type="submission" date="2017-09" db="EMBL/GenBank/DDBJ databases">
        <title>Polyketide synthases of a Diaporthe helianthi virulent isolate.</title>
        <authorList>
            <person name="Baroncelli R."/>
        </authorList>
    </citation>
    <scope>NUCLEOTIDE SEQUENCE [LARGE SCALE GENOMIC DNA]</scope>
    <source>
        <strain evidence="3">7/96</strain>
    </source>
</reference>
<evidence type="ECO:0000256" key="1">
    <source>
        <dbReference type="SAM" id="MobiDB-lite"/>
    </source>
</evidence>
<sequence>MSSRYAAARPKRAGEAFARAHHAGGQRPGNPGDDGHGPSFSKRVKFDVRNPSALAPDSCDDDEADAEDAAVLEADVIGKGPGATKRGAVNIDGYDSDSENETFDDRAERRGATGANGGGDVDIADKLDNYDWNLRNEGDSGGQGDGDGNGNGNGNGNGGTGTGGGDDDDDMFAADKEDTDGQDTNNPAAPLTKSRAKKGKEVRFLDAHKIEGQESTSKSGGHVHLDEQNASSDDDEDVELAIQEEGVDDEIGMGGLKRNAPKIDAFNMKNEQEEGAFDEAGNFIRKAADPDAVHDRWLEGVSKKEMKRAREAHERREAELRAARREDDSLLTQDLLRSLILHLERGETPIEALARLGRTRKSEPKKVPKWKLKKLKDKEKKDRAEADAMEVDHNKDPEDAAQARIREGINVITEAADKLLAREYAEVYETERELLVREWQDEAGERWREPTPAADVTTGGDGRSAAGAARMWEYRWTDGRDGNSAQGPYDGPTMKAWQDAGYFEGVEFRAVGEDTWDRLAEFV</sequence>
<dbReference type="GO" id="GO:0005682">
    <property type="term" value="C:U5 snRNP"/>
    <property type="evidence" value="ECO:0007669"/>
    <property type="project" value="InterPro"/>
</dbReference>
<evidence type="ECO:0000259" key="2">
    <source>
        <dbReference type="PROSITE" id="PS50829"/>
    </source>
</evidence>
<feature type="domain" description="GYF" evidence="2">
    <location>
        <begin position="469"/>
        <end position="523"/>
    </location>
</feature>
<feature type="region of interest" description="Disordered" evidence="1">
    <location>
        <begin position="1"/>
        <end position="43"/>
    </location>
</feature>
<dbReference type="InterPro" id="IPR003169">
    <property type="entry name" value="GYF"/>
</dbReference>
<feature type="compositionally biased region" description="Basic and acidic residues" evidence="1">
    <location>
        <begin position="199"/>
        <end position="212"/>
    </location>
</feature>
<dbReference type="InterPro" id="IPR039905">
    <property type="entry name" value="CD2BP2/Lin1"/>
</dbReference>
<dbReference type="AlphaFoldDB" id="A0A2P5HTR1"/>
<dbReference type="PANTHER" id="PTHR13138:SF3">
    <property type="entry name" value="CD2 ANTIGEN CYTOPLASMIC TAIL-BINDING PROTEIN 2"/>
    <property type="match status" value="1"/>
</dbReference>
<comment type="caution">
    <text evidence="3">The sequence shown here is derived from an EMBL/GenBank/DDBJ whole genome shotgun (WGS) entry which is preliminary data.</text>
</comment>
<keyword evidence="4" id="KW-1185">Reference proteome</keyword>
<feature type="region of interest" description="Disordered" evidence="1">
    <location>
        <begin position="75"/>
        <end position="238"/>
    </location>
</feature>
<organism evidence="3 4">
    <name type="scientific">Diaporthe helianthi</name>
    <dbReference type="NCBI Taxonomy" id="158607"/>
    <lineage>
        <taxon>Eukaryota</taxon>
        <taxon>Fungi</taxon>
        <taxon>Dikarya</taxon>
        <taxon>Ascomycota</taxon>
        <taxon>Pezizomycotina</taxon>
        <taxon>Sordariomycetes</taxon>
        <taxon>Sordariomycetidae</taxon>
        <taxon>Diaporthales</taxon>
        <taxon>Diaporthaceae</taxon>
        <taxon>Diaporthe</taxon>
    </lineage>
</organism>
<dbReference type="Pfam" id="PF02213">
    <property type="entry name" value="GYF"/>
    <property type="match status" value="1"/>
</dbReference>
<evidence type="ECO:0000313" key="4">
    <source>
        <dbReference type="Proteomes" id="UP000094444"/>
    </source>
</evidence>
<dbReference type="Proteomes" id="UP000094444">
    <property type="component" value="Unassembled WGS sequence"/>
</dbReference>
<evidence type="ECO:0000313" key="3">
    <source>
        <dbReference type="EMBL" id="POS73649.1"/>
    </source>
</evidence>
<protein>
    <recommendedName>
        <fullName evidence="2">GYF domain-containing protein</fullName>
    </recommendedName>
</protein>
<gene>
    <name evidence="3" type="ORF">DHEL01_v207956</name>
</gene>
<feature type="compositionally biased region" description="Acidic residues" evidence="1">
    <location>
        <begin position="165"/>
        <end position="181"/>
    </location>
</feature>
<feature type="region of interest" description="Disordered" evidence="1">
    <location>
        <begin position="375"/>
        <end position="396"/>
    </location>
</feature>
<dbReference type="PROSITE" id="PS50829">
    <property type="entry name" value="GYF"/>
    <property type="match status" value="1"/>
</dbReference>
<feature type="compositionally biased region" description="Acidic residues" evidence="1">
    <location>
        <begin position="58"/>
        <end position="67"/>
    </location>
</feature>
<feature type="region of interest" description="Disordered" evidence="1">
    <location>
        <begin position="48"/>
        <end position="67"/>
    </location>
</feature>
<proteinExistence type="predicted"/>
<dbReference type="STRING" id="158607.A0A2P5HTR1"/>
<dbReference type="PANTHER" id="PTHR13138">
    <property type="entry name" value="PROTEIN LIN1"/>
    <property type="match status" value="1"/>
</dbReference>